<dbReference type="InterPro" id="IPR006500">
    <property type="entry name" value="Helicase_put_C_phage/plasmid"/>
</dbReference>
<sequence>MKISNYNDKRSEIHKLAQIIIERYDILNLTRRDMNLLLIYDKDEGIYKNNPNLLDRIIYDEGARLSELRGKGNNSPFTDFDNNNSPFKDFDNSNLIKEEVERVKHVIQSKLRCIDKSQINTDKFYLPVNNGLLELKTGKLKNFSPEIYFTKKIPIDYKKDTNVPCEFFNFLKDIFEGDEWQIYVLQEYLGYTLYCGYPFDKFLFLRGLPENGINVILELMKSLVGDVNYHTLTFSDLLKEKSAVQLEYYDKLFNICGEMGKNVSPNPEQLGKLVGDNAIKVDEKYEYGFTFKNRTKLLFTGDKLPDVNRLSADLIKKLIILDVFPKEKRIQNDEIPNVHQIQIMCENPTFLKGILSWALEGLQRLLYNNGFSYSEKIDNKINEMLTLKENHIDLYVGQRIAHNTGSFCPSDMVYSDYISFASELGITPYGKSKFYSEFIDACIKFGYKLYKTQKTYNNGKRHQSFVNISLKNIISSYPL</sequence>
<dbReference type="InterPro" id="IPR045455">
    <property type="entry name" value="NrS-1_pol-like_helicase"/>
</dbReference>
<dbReference type="NCBIfam" id="TIGR01613">
    <property type="entry name" value="primase_Cterm"/>
    <property type="match status" value="1"/>
</dbReference>
<keyword evidence="4" id="KW-1185">Reference proteome</keyword>
<dbReference type="OrthoDB" id="271668at2157"/>
<proteinExistence type="predicted"/>
<dbReference type="GO" id="GO:0016787">
    <property type="term" value="F:hydrolase activity"/>
    <property type="evidence" value="ECO:0007669"/>
    <property type="project" value="UniProtKB-KW"/>
</dbReference>
<dbReference type="AlphaFoldDB" id="D7E6N5"/>
<dbReference type="Pfam" id="PF19263">
    <property type="entry name" value="DUF5906"/>
    <property type="match status" value="1"/>
</dbReference>
<dbReference type="PANTHER" id="PTHR35372">
    <property type="entry name" value="ATP BINDING PROTEIN-RELATED"/>
    <property type="match status" value="1"/>
</dbReference>
<dbReference type="InterPro" id="IPR051620">
    <property type="entry name" value="ORF904-like_C"/>
</dbReference>
<protein>
    <submittedName>
        <fullName evidence="3">Phage/plasmid primase, P4 family</fullName>
    </submittedName>
</protein>
<gene>
    <name evidence="3" type="ordered locus">Metev_0331</name>
</gene>
<dbReference type="SMART" id="SM00885">
    <property type="entry name" value="D5_N"/>
    <property type="match status" value="1"/>
</dbReference>
<organism evidence="3 4">
    <name type="scientific">Methanohalobium evestigatum (strain ATCC BAA-1072 / DSM 3721 / NBRC 107634 / OCM 161 / Z-7303)</name>
    <dbReference type="NCBI Taxonomy" id="644295"/>
    <lineage>
        <taxon>Archaea</taxon>
        <taxon>Methanobacteriati</taxon>
        <taxon>Methanobacteriota</taxon>
        <taxon>Stenosarchaea group</taxon>
        <taxon>Methanomicrobia</taxon>
        <taxon>Methanosarcinales</taxon>
        <taxon>Methanosarcinaceae</taxon>
        <taxon>Methanohalobium</taxon>
    </lineage>
</organism>
<dbReference type="HOGENOM" id="CLU_569398_0_0_2"/>
<dbReference type="InterPro" id="IPR014818">
    <property type="entry name" value="Phage/plasmid_primase_P4_C"/>
</dbReference>
<dbReference type="KEGG" id="mev:Metev_0331"/>
<dbReference type="RefSeq" id="WP_013193825.1">
    <property type="nucleotide sequence ID" value="NC_014253.1"/>
</dbReference>
<name>D7E6N5_METEZ</name>
<dbReference type="EMBL" id="CP002069">
    <property type="protein sequence ID" value="ADI73257.1"/>
    <property type="molecule type" value="Genomic_DNA"/>
</dbReference>
<accession>D7E6N5</accession>
<evidence type="ECO:0000313" key="4">
    <source>
        <dbReference type="Proteomes" id="UP000000391"/>
    </source>
</evidence>
<evidence type="ECO:0000313" key="3">
    <source>
        <dbReference type="EMBL" id="ADI73257.1"/>
    </source>
</evidence>
<dbReference type="Proteomes" id="UP000000391">
    <property type="component" value="Chromosome"/>
</dbReference>
<dbReference type="Pfam" id="PF08706">
    <property type="entry name" value="D5_N"/>
    <property type="match status" value="1"/>
</dbReference>
<reference evidence="3 4" key="1">
    <citation type="submission" date="2010-06" db="EMBL/GenBank/DDBJ databases">
        <title>Complete sequence chromosome of Methanohalobium evestigatum Z-7303.</title>
        <authorList>
            <consortium name="US DOE Joint Genome Institute"/>
            <person name="Lucas S."/>
            <person name="Copeland A."/>
            <person name="Lapidus A."/>
            <person name="Cheng J.-F."/>
            <person name="Bruce D."/>
            <person name="Goodwin L."/>
            <person name="Pitluck S."/>
            <person name="Saunders E."/>
            <person name="Detter J.C."/>
            <person name="Han C."/>
            <person name="Tapia R."/>
            <person name="Land M."/>
            <person name="Hauser L."/>
            <person name="Kyrpides N."/>
            <person name="Mikhailova N."/>
            <person name="Sieprawska-Lupa M."/>
            <person name="Whitman W.B."/>
            <person name="Anderson I."/>
            <person name="Woyke T."/>
        </authorList>
    </citation>
    <scope>NUCLEOTIDE SEQUENCE [LARGE SCALE GENOMIC DNA]</scope>
    <source>
        <strain evidence="4">ATCC BAA-1072 / DSM 3721 / NBRC 107634 / OCM 161 / Z-7303</strain>
    </source>
</reference>
<dbReference type="GeneID" id="9345947"/>
<evidence type="ECO:0000256" key="1">
    <source>
        <dbReference type="ARBA" id="ARBA00022801"/>
    </source>
</evidence>
<evidence type="ECO:0000259" key="2">
    <source>
        <dbReference type="SMART" id="SM00885"/>
    </source>
</evidence>
<dbReference type="PANTHER" id="PTHR35372:SF2">
    <property type="entry name" value="SF3 HELICASE DOMAIN-CONTAINING PROTEIN"/>
    <property type="match status" value="1"/>
</dbReference>
<feature type="domain" description="Bacteriophage/plasmid primase P4 C-terminal" evidence="2">
    <location>
        <begin position="17"/>
        <end position="176"/>
    </location>
</feature>
<keyword evidence="1" id="KW-0378">Hydrolase</keyword>